<sequence length="527" mass="57200">MRASIDIRQRVQASRTPAAPRVALGAAAARRCAPAITRPSYNGAGAAVRRLVQTPKTAAVESPAIVAEPLPAPKQPEQFNWYKNWYPAALLESLQPDKPNALQLLGLDLVAWRTPEGEWSVLEDACPHRLAPLSEGRLHSDGTLIYHGWTFDGKGACKSIPQMADPKALATATGSARACELFGILWVWAEAGPTAWIESAATTPTSLAPDLLSGDWVPKGTWFQRDVPVSFDTLVENVVDPSHVQFSHHGVIGDRGAPAQAAASIVGDITCKGGFTVGYNGIGQRVENVVFSPPSSSRWHFPGDVHLQLFATPTRVGWTRVFVNMIGDKNSPNKRPPNDQLPLFVRIMITVIDSVPWLQHPLQHNKILDGDDYFLHKAERRLYKQGSHESWPKQYYMPGSVDAGVIGWRRWLDDFGSALPVLPRSAADLGPVLPKREMFDRYEQHTKDCPHCLVALRNINIAIGVLAAVAAVSLGAVVAAAVTGAAPLLSPFCAKAGAAGAVAAAVVAGLLKFRQLFIYYEYDHSEH</sequence>
<dbReference type="GO" id="GO:0018489">
    <property type="term" value="F:vanillate monooxygenase activity"/>
    <property type="evidence" value="ECO:0007669"/>
    <property type="project" value="UniProtKB-EC"/>
</dbReference>
<keyword evidence="6" id="KW-0001">2Fe-2S</keyword>
<dbReference type="SUPFAM" id="SSF50022">
    <property type="entry name" value="ISP domain"/>
    <property type="match status" value="1"/>
</dbReference>
<dbReference type="GeneID" id="25739560"/>
<proteinExistence type="predicted"/>
<dbReference type="GO" id="GO:0009507">
    <property type="term" value="C:chloroplast"/>
    <property type="evidence" value="ECO:0007669"/>
    <property type="project" value="UniProtKB-SubCell"/>
</dbReference>
<evidence type="ECO:0000256" key="6">
    <source>
        <dbReference type="ARBA" id="ARBA00022714"/>
    </source>
</evidence>
<organism evidence="16 17">
    <name type="scientific">Monoraphidium neglectum</name>
    <dbReference type="NCBI Taxonomy" id="145388"/>
    <lineage>
        <taxon>Eukaryota</taxon>
        <taxon>Viridiplantae</taxon>
        <taxon>Chlorophyta</taxon>
        <taxon>core chlorophytes</taxon>
        <taxon>Chlorophyceae</taxon>
        <taxon>CS clade</taxon>
        <taxon>Sphaeropleales</taxon>
        <taxon>Selenastraceae</taxon>
        <taxon>Monoraphidium</taxon>
    </lineage>
</organism>
<dbReference type="Gene3D" id="2.102.10.10">
    <property type="entry name" value="Rieske [2Fe-2S] iron-sulphur domain"/>
    <property type="match status" value="1"/>
</dbReference>
<dbReference type="Proteomes" id="UP000054498">
    <property type="component" value="Unassembled WGS sequence"/>
</dbReference>
<evidence type="ECO:0000256" key="13">
    <source>
        <dbReference type="ARBA" id="ARBA00023136"/>
    </source>
</evidence>
<feature type="transmembrane region" description="Helical" evidence="14">
    <location>
        <begin position="461"/>
        <end position="482"/>
    </location>
</feature>
<accession>A0A0D2N5P2</accession>
<dbReference type="PROSITE" id="PS51296">
    <property type="entry name" value="RIESKE"/>
    <property type="match status" value="1"/>
</dbReference>
<keyword evidence="11" id="KW-0408">Iron</keyword>
<evidence type="ECO:0000256" key="7">
    <source>
        <dbReference type="ARBA" id="ARBA00022723"/>
    </source>
</evidence>
<keyword evidence="3" id="KW-0150">Chloroplast</keyword>
<evidence type="ECO:0000256" key="10">
    <source>
        <dbReference type="ARBA" id="ARBA00023002"/>
    </source>
</evidence>
<dbReference type="GO" id="GO:0051537">
    <property type="term" value="F:2 iron, 2 sulfur cluster binding"/>
    <property type="evidence" value="ECO:0007669"/>
    <property type="project" value="UniProtKB-KW"/>
</dbReference>
<comment type="subcellular location">
    <subcellularLocation>
        <location evidence="2">Membrane</location>
    </subcellularLocation>
    <subcellularLocation>
        <location evidence="1">Plastid</location>
        <location evidence="1">Chloroplast</location>
    </subcellularLocation>
</comment>
<dbReference type="RefSeq" id="XP_013900295.1">
    <property type="nucleotide sequence ID" value="XM_014044841.1"/>
</dbReference>
<feature type="domain" description="Rieske" evidence="15">
    <location>
        <begin position="85"/>
        <end position="173"/>
    </location>
</feature>
<evidence type="ECO:0000256" key="5">
    <source>
        <dbReference type="ARBA" id="ARBA00022692"/>
    </source>
</evidence>
<dbReference type="InterPro" id="IPR013626">
    <property type="entry name" value="PaO"/>
</dbReference>
<keyword evidence="9 14" id="KW-1133">Transmembrane helix</keyword>
<evidence type="ECO:0000256" key="2">
    <source>
        <dbReference type="ARBA" id="ARBA00004370"/>
    </source>
</evidence>
<dbReference type="InterPro" id="IPR036922">
    <property type="entry name" value="Rieske_2Fe-2S_sf"/>
</dbReference>
<dbReference type="EMBL" id="KK101330">
    <property type="protein sequence ID" value="KIZ01276.1"/>
    <property type="molecule type" value="Genomic_DNA"/>
</dbReference>
<reference evidence="16 17" key="1">
    <citation type="journal article" date="2013" name="BMC Genomics">
        <title>Reconstruction of the lipid metabolism for the microalga Monoraphidium neglectum from its genome sequence reveals characteristics suitable for biofuel production.</title>
        <authorList>
            <person name="Bogen C."/>
            <person name="Al-Dilaimi A."/>
            <person name="Albersmeier A."/>
            <person name="Wichmann J."/>
            <person name="Grundmann M."/>
            <person name="Rupp O."/>
            <person name="Lauersen K.J."/>
            <person name="Blifernez-Klassen O."/>
            <person name="Kalinowski J."/>
            <person name="Goesmann A."/>
            <person name="Mussgnug J.H."/>
            <person name="Kruse O."/>
        </authorList>
    </citation>
    <scope>NUCLEOTIDE SEQUENCE [LARGE SCALE GENOMIC DNA]</scope>
    <source>
        <strain evidence="16 17">SAG 48.87</strain>
    </source>
</reference>
<evidence type="ECO:0000256" key="3">
    <source>
        <dbReference type="ARBA" id="ARBA00022528"/>
    </source>
</evidence>
<dbReference type="Gene3D" id="3.90.380.10">
    <property type="entry name" value="Naphthalene 1,2-dioxygenase Alpha Subunit, Chain A, domain 1"/>
    <property type="match status" value="1"/>
</dbReference>
<evidence type="ECO:0000256" key="11">
    <source>
        <dbReference type="ARBA" id="ARBA00023004"/>
    </source>
</evidence>
<keyword evidence="7" id="KW-0479">Metal-binding</keyword>
<dbReference type="PANTHER" id="PTHR21266:SF32">
    <property type="entry name" value="CHOLESTEROL 7-DESATURASE NVD"/>
    <property type="match status" value="1"/>
</dbReference>
<evidence type="ECO:0000256" key="1">
    <source>
        <dbReference type="ARBA" id="ARBA00004229"/>
    </source>
</evidence>
<dbReference type="OrthoDB" id="426882at2759"/>
<keyword evidence="4" id="KW-0934">Plastid</keyword>
<dbReference type="EC" id="1.14.13.82" evidence="16"/>
<dbReference type="InterPro" id="IPR017941">
    <property type="entry name" value="Rieske_2Fe-2S"/>
</dbReference>
<evidence type="ECO:0000313" key="16">
    <source>
        <dbReference type="EMBL" id="KIZ01276.1"/>
    </source>
</evidence>
<keyword evidence="8" id="KW-0809">Transit peptide</keyword>
<evidence type="ECO:0000256" key="4">
    <source>
        <dbReference type="ARBA" id="ARBA00022640"/>
    </source>
</evidence>
<dbReference type="InterPro" id="IPR050584">
    <property type="entry name" value="Cholesterol_7-desaturase"/>
</dbReference>
<evidence type="ECO:0000313" key="17">
    <source>
        <dbReference type="Proteomes" id="UP000054498"/>
    </source>
</evidence>
<keyword evidence="5 14" id="KW-0812">Transmembrane</keyword>
<dbReference type="GO" id="GO:0010277">
    <property type="term" value="F:chlorophyllide a oxygenase activity"/>
    <property type="evidence" value="ECO:0007669"/>
    <property type="project" value="InterPro"/>
</dbReference>
<dbReference type="GO" id="GO:0046872">
    <property type="term" value="F:metal ion binding"/>
    <property type="evidence" value="ECO:0007669"/>
    <property type="project" value="UniProtKB-KW"/>
</dbReference>
<dbReference type="SUPFAM" id="SSF55961">
    <property type="entry name" value="Bet v1-like"/>
    <property type="match status" value="1"/>
</dbReference>
<evidence type="ECO:0000256" key="8">
    <source>
        <dbReference type="ARBA" id="ARBA00022946"/>
    </source>
</evidence>
<dbReference type="Pfam" id="PF00355">
    <property type="entry name" value="Rieske"/>
    <property type="match status" value="1"/>
</dbReference>
<keyword evidence="10 16" id="KW-0560">Oxidoreductase</keyword>
<keyword evidence="12" id="KW-0411">Iron-sulfur</keyword>
<keyword evidence="17" id="KW-1185">Reference proteome</keyword>
<dbReference type="KEGG" id="mng:MNEG_6684"/>
<evidence type="ECO:0000256" key="12">
    <source>
        <dbReference type="ARBA" id="ARBA00023014"/>
    </source>
</evidence>
<dbReference type="AlphaFoldDB" id="A0A0D2N5P2"/>
<dbReference type="GO" id="GO:0016020">
    <property type="term" value="C:membrane"/>
    <property type="evidence" value="ECO:0007669"/>
    <property type="project" value="UniProtKB-SubCell"/>
</dbReference>
<evidence type="ECO:0000259" key="15">
    <source>
        <dbReference type="PROSITE" id="PS51296"/>
    </source>
</evidence>
<evidence type="ECO:0000256" key="14">
    <source>
        <dbReference type="SAM" id="Phobius"/>
    </source>
</evidence>
<protein>
    <submittedName>
        <fullName evidence="16">Pheophorbide a oxygenase</fullName>
        <ecNumber evidence="16">1.14.13.82</ecNumber>
    </submittedName>
</protein>
<keyword evidence="13 14" id="KW-0472">Membrane</keyword>
<name>A0A0D2N5P2_9CHLO</name>
<gene>
    <name evidence="16" type="ORF">MNEG_6684</name>
</gene>
<evidence type="ECO:0000256" key="9">
    <source>
        <dbReference type="ARBA" id="ARBA00022989"/>
    </source>
</evidence>
<feature type="transmembrane region" description="Helical" evidence="14">
    <location>
        <begin position="488"/>
        <end position="511"/>
    </location>
</feature>
<dbReference type="Pfam" id="PF08417">
    <property type="entry name" value="PaO"/>
    <property type="match status" value="1"/>
</dbReference>
<dbReference type="PANTHER" id="PTHR21266">
    <property type="entry name" value="IRON-SULFUR DOMAIN CONTAINING PROTEIN"/>
    <property type="match status" value="1"/>
</dbReference>